<dbReference type="Pfam" id="PF00106">
    <property type="entry name" value="adh_short"/>
    <property type="match status" value="1"/>
</dbReference>
<gene>
    <name evidence="4" type="ORF">NRK68_00825</name>
</gene>
<dbReference type="GeneID" id="95571980"/>
<sequence length="285" mass="29982">MRLRDAVVVVTGASSGVGRATALQCAGRGARVVLAARNAPQLGEVARECRRRGGEGYAVPTDVADERAVRDLAMAAVARFGGIDVWVNAAGMGIPAGLEQAPGRDLRRLLGVNVLGAVHGARAAVPIMQRQGRGVVIDVASLLGTAVEARFVGGYAMSTAALVTFDEVLREELASVGEHRIAVCTVLPGGPRTPVVRPAVRRSGRAPWRPVSARPSECVARAVVRTAVRPRSRVLVGRYARPLHAVHAPPLAAVRRGSLWTAGRRVGRAAAMLVVRAAARHRMRA</sequence>
<organism evidence="4 5">
    <name type="scientific">Streptomyces yangpuensis</name>
    <dbReference type="NCBI Taxonomy" id="1648182"/>
    <lineage>
        <taxon>Bacteria</taxon>
        <taxon>Bacillati</taxon>
        <taxon>Actinomycetota</taxon>
        <taxon>Actinomycetes</taxon>
        <taxon>Kitasatosporales</taxon>
        <taxon>Streptomycetaceae</taxon>
        <taxon>Streptomyces</taxon>
    </lineage>
</organism>
<evidence type="ECO:0000256" key="1">
    <source>
        <dbReference type="ARBA" id="ARBA00006484"/>
    </source>
</evidence>
<protein>
    <submittedName>
        <fullName evidence="4">SDR family NAD(P)-dependent oxidoreductase</fullName>
    </submittedName>
</protein>
<reference evidence="4" key="1">
    <citation type="submission" date="2022-08" db="EMBL/GenBank/DDBJ databases">
        <authorList>
            <person name="Tian L."/>
        </authorList>
    </citation>
    <scope>NUCLEOTIDE SEQUENCE</scope>
    <source>
        <strain evidence="4">CM253</strain>
    </source>
</reference>
<evidence type="ECO:0000313" key="4">
    <source>
        <dbReference type="EMBL" id="UUY45881.1"/>
    </source>
</evidence>
<accession>A0ABY5PPE6</accession>
<keyword evidence="2" id="KW-0560">Oxidoreductase</keyword>
<evidence type="ECO:0000256" key="3">
    <source>
        <dbReference type="RuleBase" id="RU000363"/>
    </source>
</evidence>
<dbReference type="PANTHER" id="PTHR44196">
    <property type="entry name" value="DEHYDROGENASE/REDUCTASE SDR FAMILY MEMBER 7B"/>
    <property type="match status" value="1"/>
</dbReference>
<dbReference type="SUPFAM" id="SSF51735">
    <property type="entry name" value="NAD(P)-binding Rossmann-fold domains"/>
    <property type="match status" value="1"/>
</dbReference>
<evidence type="ECO:0000313" key="5">
    <source>
        <dbReference type="Proteomes" id="UP001057738"/>
    </source>
</evidence>
<dbReference type="PRINTS" id="PR00080">
    <property type="entry name" value="SDRFAMILY"/>
</dbReference>
<dbReference type="PANTHER" id="PTHR44196:SF1">
    <property type="entry name" value="DEHYDROGENASE_REDUCTASE SDR FAMILY MEMBER 7B"/>
    <property type="match status" value="1"/>
</dbReference>
<keyword evidence="5" id="KW-1185">Reference proteome</keyword>
<evidence type="ECO:0000256" key="2">
    <source>
        <dbReference type="ARBA" id="ARBA00023002"/>
    </source>
</evidence>
<comment type="similarity">
    <text evidence="1 3">Belongs to the short-chain dehydrogenases/reductases (SDR) family.</text>
</comment>
<proteinExistence type="inferred from homology"/>
<dbReference type="InterPro" id="IPR036291">
    <property type="entry name" value="NAD(P)-bd_dom_sf"/>
</dbReference>
<dbReference type="PRINTS" id="PR00081">
    <property type="entry name" value="GDHRDH"/>
</dbReference>
<name>A0ABY5PPE6_9ACTN</name>
<dbReference type="InterPro" id="IPR002347">
    <property type="entry name" value="SDR_fam"/>
</dbReference>
<dbReference type="Proteomes" id="UP001057738">
    <property type="component" value="Chromosome"/>
</dbReference>
<dbReference type="EMBL" id="CP102514">
    <property type="protein sequence ID" value="UUY45881.1"/>
    <property type="molecule type" value="Genomic_DNA"/>
</dbReference>
<dbReference type="Gene3D" id="3.40.50.720">
    <property type="entry name" value="NAD(P)-binding Rossmann-like Domain"/>
    <property type="match status" value="1"/>
</dbReference>
<dbReference type="RefSeq" id="WP_257854422.1">
    <property type="nucleotide sequence ID" value="NZ_CP102514.1"/>
</dbReference>